<dbReference type="PANTHER" id="PTHR43369:SF2">
    <property type="entry name" value="PHOSPHORIBOSYLGLYCINAMIDE FORMYLTRANSFERASE"/>
    <property type="match status" value="1"/>
</dbReference>
<evidence type="ECO:0000256" key="4">
    <source>
        <dbReference type="ARBA" id="ARBA00038440"/>
    </source>
</evidence>
<evidence type="ECO:0000256" key="1">
    <source>
        <dbReference type="ARBA" id="ARBA00005054"/>
    </source>
</evidence>
<dbReference type="GO" id="GO:0006189">
    <property type="term" value="P:'de novo' IMP biosynthetic process"/>
    <property type="evidence" value="ECO:0007669"/>
    <property type="project" value="UniProtKB-UniRule"/>
</dbReference>
<evidence type="ECO:0000256" key="3">
    <source>
        <dbReference type="ARBA" id="ARBA00022755"/>
    </source>
</evidence>
<dbReference type="RefSeq" id="WP_080049913.1">
    <property type="nucleotide sequence ID" value="NZ_CP020100.1"/>
</dbReference>
<dbReference type="InterPro" id="IPR001555">
    <property type="entry name" value="GART_AS"/>
</dbReference>
<dbReference type="PANTHER" id="PTHR43369">
    <property type="entry name" value="PHOSPHORIBOSYLGLYCINAMIDE FORMYLTRANSFERASE"/>
    <property type="match status" value="1"/>
</dbReference>
<protein>
    <recommendedName>
        <fullName evidence="6">Phosphoribosylglycinamide formyltransferase</fullName>
        <ecNumber evidence="6">2.1.2.2</ecNumber>
    </recommendedName>
    <alternativeName>
        <fullName evidence="6">5'-phosphoribosylglycinamide transformylase</fullName>
    </alternativeName>
    <alternativeName>
        <fullName evidence="6">GAR transformylase</fullName>
        <shortName evidence="6">GART</shortName>
    </alternativeName>
</protein>
<evidence type="ECO:0000256" key="2">
    <source>
        <dbReference type="ARBA" id="ARBA00022679"/>
    </source>
</evidence>
<dbReference type="EMBL" id="CP020100">
    <property type="protein sequence ID" value="AQZ95044.1"/>
    <property type="molecule type" value="Genomic_DNA"/>
</dbReference>
<dbReference type="SUPFAM" id="SSF53328">
    <property type="entry name" value="Formyltransferase"/>
    <property type="match status" value="1"/>
</dbReference>
<dbReference type="GO" id="GO:0004644">
    <property type="term" value="F:phosphoribosylglycinamide formyltransferase activity"/>
    <property type="evidence" value="ECO:0007669"/>
    <property type="project" value="UniProtKB-UniRule"/>
</dbReference>
<feature type="binding site" evidence="6">
    <location>
        <position position="66"/>
    </location>
    <ligand>
        <name>(6R)-10-formyltetrahydrofolate</name>
        <dbReference type="ChEBI" id="CHEBI:195366"/>
    </ligand>
</feature>
<evidence type="ECO:0000256" key="5">
    <source>
        <dbReference type="ARBA" id="ARBA00047664"/>
    </source>
</evidence>
<feature type="site" description="Raises pKa of active site His" evidence="6">
    <location>
        <position position="146"/>
    </location>
</feature>
<feature type="domain" description="Formyl transferase N-terminal" evidence="7">
    <location>
        <begin position="4"/>
        <end position="182"/>
    </location>
</feature>
<dbReference type="AlphaFoldDB" id="A0A1V0B5H4"/>
<comment type="similarity">
    <text evidence="4 6">Belongs to the GART family.</text>
</comment>
<dbReference type="NCBIfam" id="TIGR00639">
    <property type="entry name" value="PurN"/>
    <property type="match status" value="1"/>
</dbReference>
<dbReference type="InterPro" id="IPR004607">
    <property type="entry name" value="GART"/>
</dbReference>
<feature type="binding site" evidence="6">
    <location>
        <begin position="13"/>
        <end position="15"/>
    </location>
    <ligand>
        <name>N(1)-(5-phospho-beta-D-ribosyl)glycinamide</name>
        <dbReference type="ChEBI" id="CHEBI:143788"/>
    </ligand>
</feature>
<dbReference type="HAMAP" id="MF_01930">
    <property type="entry name" value="PurN"/>
    <property type="match status" value="1"/>
</dbReference>
<evidence type="ECO:0000259" key="7">
    <source>
        <dbReference type="Pfam" id="PF00551"/>
    </source>
</evidence>
<keyword evidence="3 6" id="KW-0658">Purine biosynthesis</keyword>
<dbReference type="Proteomes" id="UP000243488">
    <property type="component" value="Chromosome"/>
</dbReference>
<evidence type="ECO:0000256" key="6">
    <source>
        <dbReference type="HAMAP-Rule" id="MF_01930"/>
    </source>
</evidence>
<dbReference type="GO" id="GO:0005829">
    <property type="term" value="C:cytosol"/>
    <property type="evidence" value="ECO:0007669"/>
    <property type="project" value="TreeGrafter"/>
</dbReference>
<organism evidence="8 9">
    <name type="scientific">Halopseudomonas phragmitis</name>
    <dbReference type="NCBI Taxonomy" id="1931241"/>
    <lineage>
        <taxon>Bacteria</taxon>
        <taxon>Pseudomonadati</taxon>
        <taxon>Pseudomonadota</taxon>
        <taxon>Gammaproteobacteria</taxon>
        <taxon>Pseudomonadales</taxon>
        <taxon>Pseudomonadaceae</taxon>
        <taxon>Halopseudomonas</taxon>
    </lineage>
</organism>
<dbReference type="Pfam" id="PF00551">
    <property type="entry name" value="Formyl_trans_N"/>
    <property type="match status" value="1"/>
</dbReference>
<evidence type="ECO:0000313" key="8">
    <source>
        <dbReference type="EMBL" id="AQZ95044.1"/>
    </source>
</evidence>
<reference evidence="8 9" key="1">
    <citation type="submission" date="2017-03" db="EMBL/GenBank/DDBJ databases">
        <title>Complete genome sequence of the novel DNRA strain Pseudomonas sp. S-6-2 isolated from Chinese polluted river sediment. Journal of Biotechnology.</title>
        <authorList>
            <person name="Li J."/>
            <person name="Xiang F."/>
            <person name="Wang L."/>
            <person name="Xi L."/>
            <person name="Liu J."/>
        </authorList>
    </citation>
    <scope>NUCLEOTIDE SEQUENCE [LARGE SCALE GENOMIC DNA]</scope>
    <source>
        <strain evidence="8 9">S-6-2</strain>
    </source>
</reference>
<sequence length="225" mass="24790">MGCRIVVLISGSGSNLQALIDDLRTNPADGAIVGVVSNRAEAYGLERARTAGIAALSLSHRDYPDRDSFDQALIRQIDALNPDLILLAGFMRILTPDFVNHYAGRLLNIHPSLLPKYKGLHTHQRALEAGDDEHGATIHFVTEELDGGPLVVQGRIPVETGDTPESLAERVHRLEHRLYPLAMRWFIEGRLRLIDGRACLDGEPIAAAGLRLEDFEFSQRESDNA</sequence>
<dbReference type="UniPathway" id="UPA00074">
    <property type="reaction ID" value="UER00126"/>
</dbReference>
<dbReference type="Gene3D" id="3.40.50.170">
    <property type="entry name" value="Formyl transferase, N-terminal domain"/>
    <property type="match status" value="1"/>
</dbReference>
<dbReference type="KEGG" id="ppha:BVH74_09895"/>
<name>A0A1V0B5H4_9GAMM</name>
<gene>
    <name evidence="6" type="primary">purN</name>
    <name evidence="8" type="ORF">BVH74_09895</name>
</gene>
<comment type="function">
    <text evidence="6">Catalyzes the transfer of a formyl group from 10-formyltetrahydrofolate to 5-phospho-ribosyl-glycinamide (GAR), producing 5-phospho-ribosyl-N-formylglycinamide (FGAR) and tetrahydrofolate.</text>
</comment>
<keyword evidence="2 6" id="KW-0808">Transferase</keyword>
<comment type="catalytic activity">
    <reaction evidence="5 6">
        <text>N(1)-(5-phospho-beta-D-ribosyl)glycinamide + (6R)-10-formyltetrahydrofolate = N(2)-formyl-N(1)-(5-phospho-beta-D-ribosyl)glycinamide + (6S)-5,6,7,8-tetrahydrofolate + H(+)</text>
        <dbReference type="Rhea" id="RHEA:15053"/>
        <dbReference type="ChEBI" id="CHEBI:15378"/>
        <dbReference type="ChEBI" id="CHEBI:57453"/>
        <dbReference type="ChEBI" id="CHEBI:143788"/>
        <dbReference type="ChEBI" id="CHEBI:147286"/>
        <dbReference type="ChEBI" id="CHEBI:195366"/>
        <dbReference type="EC" id="2.1.2.2"/>
    </reaction>
</comment>
<dbReference type="PROSITE" id="PS00373">
    <property type="entry name" value="GART"/>
    <property type="match status" value="1"/>
</dbReference>
<dbReference type="EC" id="2.1.2.2" evidence="6"/>
<keyword evidence="9" id="KW-1185">Reference proteome</keyword>
<feature type="active site" description="Proton donor" evidence="6">
    <location>
        <position position="110"/>
    </location>
</feature>
<dbReference type="InterPro" id="IPR036477">
    <property type="entry name" value="Formyl_transf_N_sf"/>
</dbReference>
<dbReference type="InterPro" id="IPR002376">
    <property type="entry name" value="Formyl_transf_N"/>
</dbReference>
<feature type="binding site" evidence="6">
    <location>
        <begin position="91"/>
        <end position="94"/>
    </location>
    <ligand>
        <name>(6R)-10-formyltetrahydrofolate</name>
        <dbReference type="ChEBI" id="CHEBI:195366"/>
    </ligand>
</feature>
<accession>A0A1V0B5H4</accession>
<dbReference type="STRING" id="1931241.BVH74_09895"/>
<evidence type="ECO:0000313" key="9">
    <source>
        <dbReference type="Proteomes" id="UP000243488"/>
    </source>
</evidence>
<feature type="binding site" evidence="6">
    <location>
        <position position="108"/>
    </location>
    <ligand>
        <name>(6R)-10-formyltetrahydrofolate</name>
        <dbReference type="ChEBI" id="CHEBI:195366"/>
    </ligand>
</feature>
<dbReference type="CDD" id="cd08645">
    <property type="entry name" value="FMT_core_GART"/>
    <property type="match status" value="1"/>
</dbReference>
<comment type="pathway">
    <text evidence="1 6">Purine metabolism; IMP biosynthesis via de novo pathway; N(2)-formyl-N(1)-(5-phospho-D-ribosyl)glycinamide from N(1)-(5-phospho-D-ribosyl)glycinamide (10-formyl THF route): step 1/1.</text>
</comment>
<proteinExistence type="inferred from homology"/>